<evidence type="ECO:0000313" key="5">
    <source>
        <dbReference type="Proteomes" id="UP000441354"/>
    </source>
</evidence>
<keyword evidence="4" id="KW-0808">Transferase</keyword>
<comment type="cofactor">
    <cofactor evidence="1">
        <name>pyridoxal 5'-phosphate</name>
        <dbReference type="ChEBI" id="CHEBI:597326"/>
    </cofactor>
</comment>
<dbReference type="InterPro" id="IPR015424">
    <property type="entry name" value="PyrdxlP-dep_Trfase"/>
</dbReference>
<dbReference type="OrthoDB" id="389074at2"/>
<dbReference type="GO" id="GO:0019265">
    <property type="term" value="P:glycine biosynthetic process, by transamination of glyoxylate"/>
    <property type="evidence" value="ECO:0007669"/>
    <property type="project" value="TreeGrafter"/>
</dbReference>
<proteinExistence type="predicted"/>
<dbReference type="GO" id="GO:0016747">
    <property type="term" value="F:acyltransferase activity, transferring groups other than amino-acyl groups"/>
    <property type="evidence" value="ECO:0007669"/>
    <property type="project" value="InterPro"/>
</dbReference>
<keyword evidence="5" id="KW-1185">Reference proteome</keyword>
<feature type="domain" description="N-acetyltransferase" evidence="3">
    <location>
        <begin position="6"/>
        <end position="169"/>
    </location>
</feature>
<dbReference type="Gene3D" id="3.40.630.30">
    <property type="match status" value="1"/>
</dbReference>
<dbReference type="Pfam" id="PF00266">
    <property type="entry name" value="Aminotran_5"/>
    <property type="match status" value="1"/>
</dbReference>
<dbReference type="InterPro" id="IPR015421">
    <property type="entry name" value="PyrdxlP-dep_Trfase_major"/>
</dbReference>
<dbReference type="SUPFAM" id="SSF53383">
    <property type="entry name" value="PLP-dependent transferases"/>
    <property type="match status" value="1"/>
</dbReference>
<evidence type="ECO:0000259" key="3">
    <source>
        <dbReference type="PROSITE" id="PS51186"/>
    </source>
</evidence>
<dbReference type="GO" id="GO:0004760">
    <property type="term" value="F:L-serine-pyruvate transaminase activity"/>
    <property type="evidence" value="ECO:0007669"/>
    <property type="project" value="TreeGrafter"/>
</dbReference>
<dbReference type="InterPro" id="IPR015422">
    <property type="entry name" value="PyrdxlP-dep_Trfase_small"/>
</dbReference>
<evidence type="ECO:0000313" key="4">
    <source>
        <dbReference type="EMBL" id="KAB2335854.1"/>
    </source>
</evidence>
<dbReference type="Gene3D" id="3.40.640.10">
    <property type="entry name" value="Type I PLP-dependent aspartate aminotransferase-like (Major domain)"/>
    <property type="match status" value="1"/>
</dbReference>
<evidence type="ECO:0000256" key="1">
    <source>
        <dbReference type="ARBA" id="ARBA00001933"/>
    </source>
</evidence>
<keyword evidence="2" id="KW-0663">Pyridoxal phosphate</keyword>
<protein>
    <submittedName>
        <fullName evidence="4">Aminotransferase class V-fold PLP-dependent enzyme</fullName>
    </submittedName>
</protein>
<gene>
    <name evidence="4" type="ORF">F7732_04655</name>
</gene>
<organism evidence="4 5">
    <name type="scientific">Bacillus mesophilum</name>
    <dbReference type="NCBI Taxonomy" id="1071718"/>
    <lineage>
        <taxon>Bacteria</taxon>
        <taxon>Bacillati</taxon>
        <taxon>Bacillota</taxon>
        <taxon>Bacilli</taxon>
        <taxon>Bacillales</taxon>
        <taxon>Bacillaceae</taxon>
        <taxon>Bacillus</taxon>
    </lineage>
</organism>
<evidence type="ECO:0000256" key="2">
    <source>
        <dbReference type="ARBA" id="ARBA00022898"/>
    </source>
</evidence>
<sequence>MKDISLIYKVAAEADEFKQIYELNYQTFVEEIPQHHENTEKRLIDKFDEENTYIIAKDGAEVVGMIAVRANRPFSLDLKLPDIDSYLPKEARPCEIRLLSVKEKYRSTFVFFQLCELLVSYCLENNYNLALISGTLRQTKLYKRIGFTSFGPEVGESDARFQPMYLTKERFEQHTLAFKELMKKKNSEPYTFLPGPVPMHEEVTANLNRIPLSHRDREFMDVIPRVSRTMCQLTNANHAEIVVGTGTLANDIVAAQLRRLPGTGLILANGEFGYRLIEHASRMGLTFETIKKEWNANIDLREIEEKLKSNSEISWVWTVHCETSTGYLYDINAIQELCRKAGTELCVDSCSSVGTIPVNLEDIYLATAVSGKGLGSYPGLGIILHRENIRPDASIPRYLDLGLYAMSDSVPFTHSSNLLFALETALHHHTGSENTLLGNEIKDKLIQSGLPVLGDGEYSPHVITIEIPAGISSQVFGDRLKKKMILVSYESKYLLERNWIQVAVMGKHNRTYALRAIKSLIQEYFFITSVRHEIG</sequence>
<dbReference type="Gene3D" id="3.90.1150.10">
    <property type="entry name" value="Aspartate Aminotransferase, domain 1"/>
    <property type="match status" value="1"/>
</dbReference>
<reference evidence="4 5" key="1">
    <citation type="journal article" date="2014" name="Arch. Microbiol.">
        <title>Bacillus mesophilum sp. nov., strain IITR-54T, a novel 4-chlorobiphenyl dechlorinating bacterium.</title>
        <authorList>
            <person name="Manickam N."/>
            <person name="Singh N.K."/>
            <person name="Bajaj A."/>
            <person name="Kumar R.M."/>
            <person name="Kaur G."/>
            <person name="Kaur N."/>
            <person name="Bala M."/>
            <person name="Kumar A."/>
            <person name="Mayilraj S."/>
        </authorList>
    </citation>
    <scope>NUCLEOTIDE SEQUENCE [LARGE SCALE GENOMIC DNA]</scope>
    <source>
        <strain evidence="4 5">IITR-54</strain>
    </source>
</reference>
<dbReference type="PANTHER" id="PTHR21152:SF40">
    <property type="entry name" value="ALANINE--GLYOXYLATE AMINOTRANSFERASE"/>
    <property type="match status" value="1"/>
</dbReference>
<dbReference type="InterPro" id="IPR054597">
    <property type="entry name" value="FeeM_cat"/>
</dbReference>
<dbReference type="RefSeq" id="WP_151572476.1">
    <property type="nucleotide sequence ID" value="NZ_WBOT01000001.1"/>
</dbReference>
<name>A0A7V7RQT4_9BACI</name>
<dbReference type="GO" id="GO:0008453">
    <property type="term" value="F:alanine-glyoxylate transaminase activity"/>
    <property type="evidence" value="ECO:0007669"/>
    <property type="project" value="TreeGrafter"/>
</dbReference>
<dbReference type="InterPro" id="IPR000182">
    <property type="entry name" value="GNAT_dom"/>
</dbReference>
<dbReference type="Pfam" id="PF21926">
    <property type="entry name" value="FeeM"/>
    <property type="match status" value="1"/>
</dbReference>
<dbReference type="AlphaFoldDB" id="A0A7V7RQT4"/>
<dbReference type="PROSITE" id="PS51186">
    <property type="entry name" value="GNAT"/>
    <property type="match status" value="1"/>
</dbReference>
<accession>A0A7V7RQT4</accession>
<dbReference type="Proteomes" id="UP000441354">
    <property type="component" value="Unassembled WGS sequence"/>
</dbReference>
<comment type="caution">
    <text evidence="4">The sequence shown here is derived from an EMBL/GenBank/DDBJ whole genome shotgun (WGS) entry which is preliminary data.</text>
</comment>
<dbReference type="EMBL" id="WBOT01000001">
    <property type="protein sequence ID" value="KAB2335854.1"/>
    <property type="molecule type" value="Genomic_DNA"/>
</dbReference>
<dbReference type="InterPro" id="IPR016181">
    <property type="entry name" value="Acyl_CoA_acyltransferase"/>
</dbReference>
<dbReference type="PANTHER" id="PTHR21152">
    <property type="entry name" value="AMINOTRANSFERASE CLASS V"/>
    <property type="match status" value="1"/>
</dbReference>
<keyword evidence="4" id="KW-0032">Aminotransferase</keyword>
<dbReference type="InterPro" id="IPR000192">
    <property type="entry name" value="Aminotrans_V_dom"/>
</dbReference>
<dbReference type="SUPFAM" id="SSF55729">
    <property type="entry name" value="Acyl-CoA N-acyltransferases (Nat)"/>
    <property type="match status" value="1"/>
</dbReference>